<name>H1HQA1_9BACT</name>
<reference evidence="1 2" key="1">
    <citation type="submission" date="2011-12" db="EMBL/GenBank/DDBJ databases">
        <title>The Genome Sequence of Prevotella maculosa OT 289.</title>
        <authorList>
            <consortium name="The Broad Institute Genome Sequencing Platform"/>
            <person name="Earl A."/>
            <person name="Ward D."/>
            <person name="Feldgarden M."/>
            <person name="Gevers D."/>
            <person name="Izard J."/>
            <person name="Blanton J.M."/>
            <person name="Mathney J."/>
            <person name="Tanner A.C."/>
            <person name="Dewhirst F.E."/>
            <person name="Young S.K."/>
            <person name="Zeng Q."/>
            <person name="Gargeya S."/>
            <person name="Fitzgerald M."/>
            <person name="Haas B."/>
            <person name="Abouelleil A."/>
            <person name="Alvarado L."/>
            <person name="Arachchi H.M."/>
            <person name="Berlin A."/>
            <person name="Chapman S.B."/>
            <person name="Gearin G."/>
            <person name="Goldberg J."/>
            <person name="Griggs A."/>
            <person name="Gujja S."/>
            <person name="Hansen M."/>
            <person name="Heiman D."/>
            <person name="Howarth C."/>
            <person name="Larimer J."/>
            <person name="Lui A."/>
            <person name="MacDonald P.J.P."/>
            <person name="McCowen C."/>
            <person name="Montmayeur A."/>
            <person name="Murphy C."/>
            <person name="Neiman D."/>
            <person name="Pearson M."/>
            <person name="Priest M."/>
            <person name="Roberts A."/>
            <person name="Saif S."/>
            <person name="Shea T."/>
            <person name="Sisk P."/>
            <person name="Stolte C."/>
            <person name="Sykes S."/>
            <person name="Wortman J."/>
            <person name="Nusbaum C."/>
            <person name="Birren B."/>
        </authorList>
    </citation>
    <scope>NUCLEOTIDE SEQUENCE [LARGE SCALE GENOMIC DNA]</scope>
    <source>
        <strain evidence="1 2">OT 289</strain>
    </source>
</reference>
<sequence>MSYYNLCIVIIPPMEVELYFQWRYDCIPNGKTIAFPMGRRLYSQWEDDCIPNGKTIAFPIGSTV</sequence>
<gene>
    <name evidence="1" type="ORF">HMPREF9944_02181</name>
</gene>
<dbReference type="PATRIC" id="fig|999422.3.peg.2456"/>
<comment type="caution">
    <text evidence="1">The sequence shown here is derived from an EMBL/GenBank/DDBJ whole genome shotgun (WGS) entry which is preliminary data.</text>
</comment>
<evidence type="ECO:0000313" key="1">
    <source>
        <dbReference type="EMBL" id="EHO66892.1"/>
    </source>
</evidence>
<proteinExistence type="predicted"/>
<dbReference type="RefSeq" id="WP_008566459.1">
    <property type="nucleotide sequence ID" value="NZ_JH594511.1"/>
</dbReference>
<dbReference type="EMBL" id="AGEK01000041">
    <property type="protein sequence ID" value="EHO66892.1"/>
    <property type="molecule type" value="Genomic_DNA"/>
</dbReference>
<dbReference type="AlphaFoldDB" id="H1HQA1"/>
<dbReference type="Proteomes" id="UP000003167">
    <property type="component" value="Unassembled WGS sequence"/>
</dbReference>
<accession>H1HQA1</accession>
<evidence type="ECO:0000313" key="2">
    <source>
        <dbReference type="Proteomes" id="UP000003167"/>
    </source>
</evidence>
<dbReference type="HOGENOM" id="CLU_2864091_0_0_10"/>
<protein>
    <submittedName>
        <fullName evidence="1">Uncharacterized protein</fullName>
    </submittedName>
</protein>
<keyword evidence="2" id="KW-1185">Reference proteome</keyword>
<organism evidence="1 2">
    <name type="scientific">Segatella maculosa OT 289</name>
    <dbReference type="NCBI Taxonomy" id="999422"/>
    <lineage>
        <taxon>Bacteria</taxon>
        <taxon>Pseudomonadati</taxon>
        <taxon>Bacteroidota</taxon>
        <taxon>Bacteroidia</taxon>
        <taxon>Bacteroidales</taxon>
        <taxon>Prevotellaceae</taxon>
        <taxon>Segatella</taxon>
    </lineage>
</organism>